<keyword evidence="2" id="KW-1185">Reference proteome</keyword>
<evidence type="ECO:0000313" key="2">
    <source>
        <dbReference type="Proteomes" id="UP000002938"/>
    </source>
</evidence>
<dbReference type="Proteomes" id="UP000002938">
    <property type="component" value="Unassembled WGS sequence"/>
</dbReference>
<gene>
    <name evidence="1" type="ORF">CUW_1001</name>
</gene>
<dbReference type="EMBL" id="ADMN01000116">
    <property type="protein sequence ID" value="EFF62717.1"/>
    <property type="molecule type" value="Genomic_DNA"/>
</dbReference>
<proteinExistence type="predicted"/>
<comment type="caution">
    <text evidence="1">The sequence shown here is derived from an EMBL/GenBank/DDBJ whole genome shotgun (WGS) entry which is preliminary data.</text>
</comment>
<reference evidence="1 2" key="1">
    <citation type="journal article" date="2011" name="J. Bacteriol.">
        <title>Draft Genome Sequence of Turicibacter sanguinis PC909, Isolated from Human Feces.</title>
        <authorList>
            <person name="Cuiv P.O."/>
            <person name="Klaassens E.S."/>
            <person name="Durkin A.S."/>
            <person name="Harkins D.M."/>
            <person name="Foster L."/>
            <person name="McCorrison J."/>
            <person name="Torralba M."/>
            <person name="Nelson K.E."/>
            <person name="Morrison M."/>
        </authorList>
    </citation>
    <scope>NUCLEOTIDE SEQUENCE [LARGE SCALE GENOMIC DNA]</scope>
    <source>
        <strain evidence="1 2">PC909</strain>
    </source>
</reference>
<accession>A0ABP2HYK7</accession>
<name>A0ABP2HYK7_9FIRM</name>
<evidence type="ECO:0000313" key="1">
    <source>
        <dbReference type="EMBL" id="EFF62717.1"/>
    </source>
</evidence>
<sequence length="38" mass="4341">MTVMIALRPLNELKQLEKEQEQIAGKIEKTTLKPTMEG</sequence>
<organism evidence="1 2">
    <name type="scientific">Turicibacter sanguinis PC909</name>
    <dbReference type="NCBI Taxonomy" id="702450"/>
    <lineage>
        <taxon>Bacteria</taxon>
        <taxon>Bacillati</taxon>
        <taxon>Bacillota</taxon>
        <taxon>Erysipelotrichia</taxon>
        <taxon>Erysipelotrichales</taxon>
        <taxon>Turicibacteraceae</taxon>
        <taxon>Turicibacter</taxon>
    </lineage>
</organism>
<protein>
    <submittedName>
        <fullName evidence="1">Uncharacterized protein</fullName>
    </submittedName>
</protein>